<dbReference type="GO" id="GO:0090415">
    <property type="term" value="F:7-hydroxymethyl chlorophyll a reductase activity"/>
    <property type="evidence" value="ECO:0007669"/>
    <property type="project" value="TreeGrafter"/>
</dbReference>
<dbReference type="OrthoDB" id="3247493at2"/>
<dbReference type="AlphaFoldDB" id="A0A4R6WXE7"/>
<organism evidence="3 4">
    <name type="scientific">Dongia mobilis</name>
    <dbReference type="NCBI Taxonomy" id="578943"/>
    <lineage>
        <taxon>Bacteria</taxon>
        <taxon>Pseudomonadati</taxon>
        <taxon>Pseudomonadota</taxon>
        <taxon>Alphaproteobacteria</taxon>
        <taxon>Rhodospirillales</taxon>
        <taxon>Dongiaceae</taxon>
        <taxon>Dongia</taxon>
    </lineage>
</organism>
<dbReference type="GO" id="GO:0033354">
    <property type="term" value="P:chlorophyll cycle"/>
    <property type="evidence" value="ECO:0007669"/>
    <property type="project" value="TreeGrafter"/>
</dbReference>
<dbReference type="Pfam" id="PF04432">
    <property type="entry name" value="FrhB_FdhB_C"/>
    <property type="match status" value="1"/>
</dbReference>
<proteinExistence type="predicted"/>
<dbReference type="Pfam" id="PF04422">
    <property type="entry name" value="FrhB_FdhB_N"/>
    <property type="match status" value="1"/>
</dbReference>
<evidence type="ECO:0000259" key="2">
    <source>
        <dbReference type="Pfam" id="PF04432"/>
    </source>
</evidence>
<feature type="domain" description="Coenzyme F420 hydrogenase/dehydrogenase beta subunit C-terminal" evidence="2">
    <location>
        <begin position="181"/>
        <end position="347"/>
    </location>
</feature>
<protein>
    <submittedName>
        <fullName evidence="3">Coenzyme F420 hydrogenase subunit beta</fullName>
    </submittedName>
</protein>
<accession>A0A4R6WXE7</accession>
<dbReference type="InterPro" id="IPR007525">
    <property type="entry name" value="FrhB_FdhB_C"/>
</dbReference>
<gene>
    <name evidence="3" type="ORF">A8950_2087</name>
</gene>
<reference evidence="3 4" key="1">
    <citation type="submission" date="2019-03" db="EMBL/GenBank/DDBJ databases">
        <title>Genomic Encyclopedia of Type Strains, Phase III (KMG-III): the genomes of soil and plant-associated and newly described type strains.</title>
        <authorList>
            <person name="Whitman W."/>
        </authorList>
    </citation>
    <scope>NUCLEOTIDE SEQUENCE [LARGE SCALE GENOMIC DNA]</scope>
    <source>
        <strain evidence="3 4">CGMCC 1.7660</strain>
    </source>
</reference>
<evidence type="ECO:0000259" key="1">
    <source>
        <dbReference type="Pfam" id="PF04422"/>
    </source>
</evidence>
<dbReference type="InterPro" id="IPR045220">
    <property type="entry name" value="FRHB/FDHB/HCAR-like"/>
</dbReference>
<name>A0A4R6WXE7_9PROT</name>
<comment type="caution">
    <text evidence="3">The sequence shown here is derived from an EMBL/GenBank/DDBJ whole genome shotgun (WGS) entry which is preliminary data.</text>
</comment>
<evidence type="ECO:0000313" key="3">
    <source>
        <dbReference type="EMBL" id="TDQ82265.1"/>
    </source>
</evidence>
<dbReference type="EMBL" id="SNYW01000008">
    <property type="protein sequence ID" value="TDQ82265.1"/>
    <property type="molecule type" value="Genomic_DNA"/>
</dbReference>
<feature type="domain" description="Coenzyme F420 hydrogenase/dehydrogenase beta subunit N-terminal" evidence="1">
    <location>
        <begin position="97"/>
        <end position="164"/>
    </location>
</feature>
<dbReference type="PANTHER" id="PTHR31332:SF0">
    <property type="entry name" value="7-HYDROXYMETHYL CHLOROPHYLL A REDUCTASE, CHLOROPLASTIC"/>
    <property type="match status" value="1"/>
</dbReference>
<evidence type="ECO:0000313" key="4">
    <source>
        <dbReference type="Proteomes" id="UP000295783"/>
    </source>
</evidence>
<dbReference type="Proteomes" id="UP000295783">
    <property type="component" value="Unassembled WGS sequence"/>
</dbReference>
<sequence>MPAVSQPQDVHSIIANGLCTGCGLCESLGGRDRIAMHYTAIGQLRPQVTAAPDADTLAKIMAVCPGAVLGGPLAMLPDETAKPHDPIWGPVAAIHRSWSGDSAIRQWAAAGGTLTALGCHLLRSGEVEAILHVKASAADPLHTEAQVSRSPEEVIAAAQSRYGPGAALTRVAELLDTGTVFAVIAKPCDIAAIRHLQQVDARARAQIRYCLTIFCGGVPSTIFPEVVARHVGFRREELSLFRWRGNGWPGPTHLETTDGRVADLTYDQLYYTPDVPWTYDMQFRCKICADAIGSVADIAAPDGWVMRDGQPVHDEAPGVNIAIARTEKGAALLRSAAGSGALVLEDFSVEELYAMHGDHLDRRLGAPARLLGLRAAGQPVMRLVGFEIGPMLRMAARRFGWRAVLRDLWAAFIGARRRAKAGAHREPLT</sequence>
<dbReference type="PANTHER" id="PTHR31332">
    <property type="entry name" value="7-HYDROXYMETHYL CHLOROPHYLL A REDUCTASE, CHLOROPLASTIC"/>
    <property type="match status" value="1"/>
</dbReference>
<dbReference type="InterPro" id="IPR007516">
    <property type="entry name" value="Co_F420_Hydgase/DH_bsu_N"/>
</dbReference>
<keyword evidence="4" id="KW-1185">Reference proteome</keyword>